<evidence type="ECO:0000256" key="4">
    <source>
        <dbReference type="ARBA" id="ARBA00023014"/>
    </source>
</evidence>
<dbReference type="InterPro" id="IPR013785">
    <property type="entry name" value="Aldolase_TIM"/>
</dbReference>
<protein>
    <recommendedName>
        <fullName evidence="9">4Fe4S-binding SPASM domain-containing protein</fullName>
    </recommendedName>
</protein>
<dbReference type="GO" id="GO:0046872">
    <property type="term" value="F:metal ion binding"/>
    <property type="evidence" value="ECO:0007669"/>
    <property type="project" value="UniProtKB-KW"/>
</dbReference>
<accession>A0A7X9IJU8</accession>
<dbReference type="GO" id="GO:0003824">
    <property type="term" value="F:catalytic activity"/>
    <property type="evidence" value="ECO:0007669"/>
    <property type="project" value="InterPro"/>
</dbReference>
<feature type="domain" description="Radical SAM core" evidence="5">
    <location>
        <begin position="181"/>
        <end position="315"/>
    </location>
</feature>
<evidence type="ECO:0008006" key="9">
    <source>
        <dbReference type="Google" id="ProtNLM"/>
    </source>
</evidence>
<evidence type="ECO:0000259" key="6">
    <source>
        <dbReference type="Pfam" id="PF13186"/>
    </source>
</evidence>
<dbReference type="Pfam" id="PF13186">
    <property type="entry name" value="SPASM"/>
    <property type="match status" value="1"/>
</dbReference>
<dbReference type="InterPro" id="IPR050377">
    <property type="entry name" value="Radical_SAM_PqqE_MftC-like"/>
</dbReference>
<comment type="caution">
    <text evidence="7">The sequence shown here is derived from an EMBL/GenBank/DDBJ whole genome shotgun (WGS) entry which is preliminary data.</text>
</comment>
<dbReference type="CDD" id="cd21109">
    <property type="entry name" value="SPASM"/>
    <property type="match status" value="1"/>
</dbReference>
<keyword evidence="2" id="KW-0479">Metal-binding</keyword>
<dbReference type="InterPro" id="IPR023885">
    <property type="entry name" value="4Fe4S-binding_SPASM_dom"/>
</dbReference>
<keyword evidence="4" id="KW-0411">Iron-sulfur</keyword>
<keyword evidence="3" id="KW-0408">Iron</keyword>
<evidence type="ECO:0000259" key="5">
    <source>
        <dbReference type="Pfam" id="PF04055"/>
    </source>
</evidence>
<keyword evidence="1" id="KW-0949">S-adenosyl-L-methionine</keyword>
<evidence type="ECO:0000313" key="8">
    <source>
        <dbReference type="Proteomes" id="UP000524246"/>
    </source>
</evidence>
<feature type="domain" description="4Fe4S-binding SPASM" evidence="6">
    <location>
        <begin position="493"/>
        <end position="556"/>
    </location>
</feature>
<evidence type="ECO:0000256" key="2">
    <source>
        <dbReference type="ARBA" id="ARBA00022723"/>
    </source>
</evidence>
<dbReference type="PANTHER" id="PTHR11228:SF7">
    <property type="entry name" value="PQQA PEPTIDE CYCLASE"/>
    <property type="match status" value="1"/>
</dbReference>
<dbReference type="AlphaFoldDB" id="A0A7X9IJU8"/>
<dbReference type="InterPro" id="IPR007197">
    <property type="entry name" value="rSAM"/>
</dbReference>
<dbReference type="InterPro" id="IPR058240">
    <property type="entry name" value="rSAM_sf"/>
</dbReference>
<dbReference type="EMBL" id="JAAZON010000334">
    <property type="protein sequence ID" value="NMC63025.1"/>
    <property type="molecule type" value="Genomic_DNA"/>
</dbReference>
<dbReference type="GO" id="GO:0051536">
    <property type="term" value="F:iron-sulfur cluster binding"/>
    <property type="evidence" value="ECO:0007669"/>
    <property type="project" value="UniProtKB-KW"/>
</dbReference>
<organism evidence="7 8">
    <name type="scientific">SAR324 cluster bacterium</name>
    <dbReference type="NCBI Taxonomy" id="2024889"/>
    <lineage>
        <taxon>Bacteria</taxon>
        <taxon>Deltaproteobacteria</taxon>
        <taxon>SAR324 cluster</taxon>
    </lineage>
</organism>
<evidence type="ECO:0000256" key="3">
    <source>
        <dbReference type="ARBA" id="ARBA00023004"/>
    </source>
</evidence>
<dbReference type="PANTHER" id="PTHR11228">
    <property type="entry name" value="RADICAL SAM DOMAIN PROTEIN"/>
    <property type="match status" value="1"/>
</dbReference>
<reference evidence="7 8" key="1">
    <citation type="journal article" date="2020" name="Biotechnol. Biofuels">
        <title>New insights from the biogas microbiome by comprehensive genome-resolved metagenomics of nearly 1600 species originating from multiple anaerobic digesters.</title>
        <authorList>
            <person name="Campanaro S."/>
            <person name="Treu L."/>
            <person name="Rodriguez-R L.M."/>
            <person name="Kovalovszki A."/>
            <person name="Ziels R.M."/>
            <person name="Maus I."/>
            <person name="Zhu X."/>
            <person name="Kougias P.G."/>
            <person name="Basile A."/>
            <person name="Luo G."/>
            <person name="Schluter A."/>
            <person name="Konstantinidis K.T."/>
            <person name="Angelidaki I."/>
        </authorList>
    </citation>
    <scope>NUCLEOTIDE SEQUENCE [LARGE SCALE GENOMIC DNA]</scope>
    <source>
        <strain evidence="7">AS27yjCOA_65</strain>
    </source>
</reference>
<dbReference type="Proteomes" id="UP000524246">
    <property type="component" value="Unassembled WGS sequence"/>
</dbReference>
<dbReference type="SUPFAM" id="SSF102114">
    <property type="entry name" value="Radical SAM enzymes"/>
    <property type="match status" value="2"/>
</dbReference>
<dbReference type="Pfam" id="PF04055">
    <property type="entry name" value="Radical_SAM"/>
    <property type="match status" value="1"/>
</dbReference>
<sequence length="602" mass="68513">MNNPISPDYSPGKMGNAGKALIETFSTSLSTRDRIIAKLLRLTKDIYTVHHINEDLMRGFTLLEKESRRLYHRRRLVENDKNRFSRILSKTAFTDFNLIRNSLFAWQHHMHLVNDALTKISNHVYKLLPRPVELEEAFRTRRSTDLDYEQIRLLNAKLLFAEMLLSEPSPHALAPTVNIDPSNGCNARCRTCYQCMDQNYPHSVLNQDITRKMDRVLPFTMDLKLFGVGEATLSPALQSLILLCNLHKCPGNLLTNGSTLGTEEQSFGTLTSLGISIDAVDPRIYKALRPTIPLNELIKKMKNFHFNNSHVSLYLNVTINRVNLYQIVPLTKLAEDVGASRINFTRFISYLPHHPPLRLRKSDETIFSTEMKKAESIARQANIFIDNAVIFDDFEDNETLDENKILEELEQVAIVGGAPSFPIKDALDLLEKSLPLQCLPGFMGELSRCPEHEMSDGQQNWISTDPSFLQKQLAERIEKIKSLPPSDLHLPYCLSPWTKLYVESDGTLRPCCVMGEMIGDLNEAENIEEAWNDPAFVKLRAGTLGLCPLPPTCESCSFAERYLLIDMVLNFLDDLGINLRCLKLPKNFEPPERIKTRLGRNS</sequence>
<name>A0A7X9IJU8_9DELT</name>
<dbReference type="Gene3D" id="3.20.20.70">
    <property type="entry name" value="Aldolase class I"/>
    <property type="match status" value="2"/>
</dbReference>
<evidence type="ECO:0000256" key="1">
    <source>
        <dbReference type="ARBA" id="ARBA00022691"/>
    </source>
</evidence>
<proteinExistence type="predicted"/>
<evidence type="ECO:0000313" key="7">
    <source>
        <dbReference type="EMBL" id="NMC63025.1"/>
    </source>
</evidence>
<gene>
    <name evidence="7" type="ORF">GYA55_07635</name>
</gene>